<dbReference type="GO" id="GO:0005975">
    <property type="term" value="P:carbohydrate metabolic process"/>
    <property type="evidence" value="ECO:0007669"/>
    <property type="project" value="InterPro"/>
</dbReference>
<keyword evidence="3" id="KW-0964">Secreted</keyword>
<accession>A0A8X7Y365</accession>
<dbReference type="PROSITE" id="PS50228">
    <property type="entry name" value="SUEL_LECTIN"/>
    <property type="match status" value="1"/>
</dbReference>
<evidence type="ECO:0000256" key="5">
    <source>
        <dbReference type="SAM" id="SignalP"/>
    </source>
</evidence>
<dbReference type="GO" id="GO:0048046">
    <property type="term" value="C:apoplast"/>
    <property type="evidence" value="ECO:0007669"/>
    <property type="project" value="UniProtKB-SubCell"/>
</dbReference>
<keyword evidence="5" id="KW-0732">Signal</keyword>
<feature type="signal peptide" evidence="5">
    <location>
        <begin position="1"/>
        <end position="17"/>
    </location>
</feature>
<reference evidence="7" key="1">
    <citation type="journal article" date="2020" name="bioRxiv">
        <title>Hybrid origin of Populus tomentosa Carr. identified through genome sequencing and phylogenomic analysis.</title>
        <authorList>
            <person name="An X."/>
            <person name="Gao K."/>
            <person name="Chen Z."/>
            <person name="Li J."/>
            <person name="Yang X."/>
            <person name="Yang X."/>
            <person name="Zhou J."/>
            <person name="Guo T."/>
            <person name="Zhao T."/>
            <person name="Huang S."/>
            <person name="Miao D."/>
            <person name="Khan W.U."/>
            <person name="Rao P."/>
            <person name="Ye M."/>
            <person name="Lei B."/>
            <person name="Liao W."/>
            <person name="Wang J."/>
            <person name="Ji L."/>
            <person name="Li Y."/>
            <person name="Guo B."/>
            <person name="Mustafa N.S."/>
            <person name="Li S."/>
            <person name="Yun Q."/>
            <person name="Keller S.R."/>
            <person name="Mao J."/>
            <person name="Zhang R."/>
            <person name="Strauss S.H."/>
        </authorList>
    </citation>
    <scope>NUCLEOTIDE SEQUENCE</scope>
    <source>
        <strain evidence="7">GM15</strain>
        <tissue evidence="7">Leaf</tissue>
    </source>
</reference>
<evidence type="ECO:0000313" key="8">
    <source>
        <dbReference type="Proteomes" id="UP000886885"/>
    </source>
</evidence>
<dbReference type="AlphaFoldDB" id="A0A8X7Y365"/>
<evidence type="ECO:0000259" key="6">
    <source>
        <dbReference type="PROSITE" id="PS50228"/>
    </source>
</evidence>
<feature type="chain" id="PRO_5036505023" description="SUEL-type lectin domain-containing protein" evidence="5">
    <location>
        <begin position="18"/>
        <end position="819"/>
    </location>
</feature>
<protein>
    <recommendedName>
        <fullName evidence="6">SUEL-type lectin domain-containing protein</fullName>
    </recommendedName>
</protein>
<dbReference type="Pfam" id="PF01301">
    <property type="entry name" value="Glyco_hydro_35"/>
    <property type="match status" value="1"/>
</dbReference>
<keyword evidence="2" id="KW-0052">Apoplast</keyword>
<comment type="subcellular location">
    <subcellularLocation>
        <location evidence="1">Secreted</location>
        <location evidence="1">Extracellular space</location>
        <location evidence="1">Apoplast</location>
    </subcellularLocation>
</comment>
<dbReference type="Pfam" id="PF17834">
    <property type="entry name" value="GHD"/>
    <property type="match status" value="1"/>
</dbReference>
<feature type="domain" description="SUEL-type lectin" evidence="6">
    <location>
        <begin position="678"/>
        <end position="724"/>
    </location>
</feature>
<evidence type="ECO:0000256" key="1">
    <source>
        <dbReference type="ARBA" id="ARBA00004271"/>
    </source>
</evidence>
<organism evidence="7 8">
    <name type="scientific">Populus tomentosa</name>
    <name type="common">Chinese white poplar</name>
    <dbReference type="NCBI Taxonomy" id="118781"/>
    <lineage>
        <taxon>Eukaryota</taxon>
        <taxon>Viridiplantae</taxon>
        <taxon>Streptophyta</taxon>
        <taxon>Embryophyta</taxon>
        <taxon>Tracheophyta</taxon>
        <taxon>Spermatophyta</taxon>
        <taxon>Magnoliopsida</taxon>
        <taxon>eudicotyledons</taxon>
        <taxon>Gunneridae</taxon>
        <taxon>Pentapetalae</taxon>
        <taxon>rosids</taxon>
        <taxon>fabids</taxon>
        <taxon>Malpighiales</taxon>
        <taxon>Salicaceae</taxon>
        <taxon>Saliceae</taxon>
        <taxon>Populus</taxon>
    </lineage>
</organism>
<dbReference type="InterPro" id="IPR031330">
    <property type="entry name" value="Gly_Hdrlase_35_cat"/>
</dbReference>
<keyword evidence="8" id="KW-1185">Reference proteome</keyword>
<evidence type="ECO:0000256" key="4">
    <source>
        <dbReference type="RuleBase" id="RU003679"/>
    </source>
</evidence>
<evidence type="ECO:0000256" key="2">
    <source>
        <dbReference type="ARBA" id="ARBA00022523"/>
    </source>
</evidence>
<dbReference type="InterPro" id="IPR001944">
    <property type="entry name" value="Glycoside_Hdrlase_35"/>
</dbReference>
<dbReference type="EMBL" id="JAAWWB010000034">
    <property type="protein sequence ID" value="KAG6741542.1"/>
    <property type="molecule type" value="Genomic_DNA"/>
</dbReference>
<dbReference type="CDD" id="cd22842">
    <property type="entry name" value="Gal_Rha_Lectin_BGal"/>
    <property type="match status" value="1"/>
</dbReference>
<gene>
    <name evidence="7" type="ORF">POTOM_054804</name>
</gene>
<dbReference type="PANTHER" id="PTHR23421">
    <property type="entry name" value="BETA-GALACTOSIDASE RELATED"/>
    <property type="match status" value="1"/>
</dbReference>
<dbReference type="InterPro" id="IPR000922">
    <property type="entry name" value="Lectin_gal-bd_dom"/>
</dbReference>
<dbReference type="OrthoDB" id="1657402at2759"/>
<name>A0A8X7Y365_POPTO</name>
<evidence type="ECO:0000256" key="3">
    <source>
        <dbReference type="ARBA" id="ARBA00022525"/>
    </source>
</evidence>
<dbReference type="FunFam" id="2.60.120.260:FF:000107">
    <property type="entry name" value="Beta-galactosidase"/>
    <property type="match status" value="1"/>
</dbReference>
<proteinExistence type="inferred from homology"/>
<dbReference type="GO" id="GO:0030246">
    <property type="term" value="F:carbohydrate binding"/>
    <property type="evidence" value="ECO:0007669"/>
    <property type="project" value="InterPro"/>
</dbReference>
<dbReference type="Proteomes" id="UP000886885">
    <property type="component" value="Chromosome 17D"/>
</dbReference>
<dbReference type="InterPro" id="IPR041392">
    <property type="entry name" value="GHD"/>
</dbReference>
<sequence>MLLTITVLSSSTAAAACSSPLESTILAPLPRGFPVWLRDVPGVVFRTDNAPFKIDACNGYYCDGFKPNSPKKPIFWTEDWDGWYTTWGGRLPHRPVEDLAFAVARFFQRGGSFQNYYMVKYITEMTANLDLPKLAWKSRSLLSEPKWGHLKDLHAAIKLCEPALVAVDSAQYIKLGPKQEKVGDKKCPDSSGIVSIAFAIDQQSNVDCCSKSIAKVDVILIAAFKPNDFPFFRIVFQSLNTGFFFMSELSSGWYSHCCLQPLYLPHLCYYKWKMHKKYQAHVYGGSLSIQGMNFSHYGSQSKCSAFLANIDEHQAATVRFLGQSFTLPPWSVSILPDCRNTVFNTAKVAVQTHIKTVEFVLPLSNSSLLPQFIVQNEDSPQSTSWLTAKEPITLWSEENFTVKGILEHLNVTKDESDYLWYFTRIYVSDDDIAFWEKNKVSPAVSIDSMRDVLRVFINGQLTGSVVGHWVKAVQPVQFQKGYNELVLLSQTVGLQNYGAFLERDGAGFKGQIKLTGFKNGDIDLSNLSWTYQVGLKGEFLKVYSTGDNEKFEWSDLAVDATPSTFTWYKMDAEVVIIVEPTVLESVEQIVAILLKPGNFSSDMLCISLYHVPRAWLEASNNLLVVFEETGGNPFEISVKLRSAKVICAQVSESHYPPLRKWSRADLTGGNISRNDMTPEMHLKCQDGHIMSSIEFASYGTPNGSCQKFSRGNCHASNSYSVVTEVQALRFYPLSMLAISLLLAPVACVHSVAHQQCSSVPRVRASASQMPKQHGFFIRLLGAVNGRAFKAPSSWQFAQSVLYFGMDYSLFGAIRRSVHF</sequence>
<dbReference type="GO" id="GO:0004553">
    <property type="term" value="F:hydrolase activity, hydrolyzing O-glycosyl compounds"/>
    <property type="evidence" value="ECO:0007669"/>
    <property type="project" value="InterPro"/>
</dbReference>
<comment type="caution">
    <text evidence="7">The sequence shown here is derived from an EMBL/GenBank/DDBJ whole genome shotgun (WGS) entry which is preliminary data.</text>
</comment>
<evidence type="ECO:0000313" key="7">
    <source>
        <dbReference type="EMBL" id="KAG6741542.1"/>
    </source>
</evidence>
<comment type="similarity">
    <text evidence="4">Belongs to the glycosyl hydrolase 35 family.</text>
</comment>